<name>A0A0M0J4W3_9EUKA</name>
<dbReference type="GO" id="GO:0016757">
    <property type="term" value="F:glycosyltransferase activity"/>
    <property type="evidence" value="ECO:0007669"/>
    <property type="project" value="InterPro"/>
</dbReference>
<comment type="similarity">
    <text evidence="1">Belongs to the glycosyltransferase 47 family.</text>
</comment>
<dbReference type="InterPro" id="IPR040911">
    <property type="entry name" value="Exostosin_GT47"/>
</dbReference>
<dbReference type="AlphaFoldDB" id="A0A0M0J4W3"/>
<keyword evidence="4" id="KW-1185">Reference proteome</keyword>
<evidence type="ECO:0000259" key="2">
    <source>
        <dbReference type="Pfam" id="PF03016"/>
    </source>
</evidence>
<comment type="caution">
    <text evidence="3">The sequence shown here is derived from an EMBL/GenBank/DDBJ whole genome shotgun (WGS) entry which is preliminary data.</text>
</comment>
<gene>
    <name evidence="3" type="ORF">Ctob_000962</name>
</gene>
<evidence type="ECO:0000313" key="4">
    <source>
        <dbReference type="Proteomes" id="UP000037460"/>
    </source>
</evidence>
<dbReference type="EMBL" id="JWZX01003346">
    <property type="protein sequence ID" value="KOO21631.1"/>
    <property type="molecule type" value="Genomic_DNA"/>
</dbReference>
<dbReference type="PANTHER" id="PTHR11062:SF376">
    <property type="entry name" value="EXOSTOSIN FAMILY PROTEIN"/>
    <property type="match status" value="1"/>
</dbReference>
<evidence type="ECO:0000256" key="1">
    <source>
        <dbReference type="ARBA" id="ARBA00010271"/>
    </source>
</evidence>
<dbReference type="InterPro" id="IPR004263">
    <property type="entry name" value="Exostosin"/>
</dbReference>
<evidence type="ECO:0000313" key="3">
    <source>
        <dbReference type="EMBL" id="KOO21631.1"/>
    </source>
</evidence>
<protein>
    <submittedName>
        <fullName evidence="3">Glycosyltransferase-like protein</fullName>
    </submittedName>
</protein>
<reference evidence="4" key="1">
    <citation type="journal article" date="2015" name="PLoS Genet.">
        <title>Genome Sequence and Transcriptome Analyses of Chrysochromulina tobin: Metabolic Tools for Enhanced Algal Fitness in the Prominent Order Prymnesiales (Haptophyceae).</title>
        <authorList>
            <person name="Hovde B.T."/>
            <person name="Deodato C.R."/>
            <person name="Hunsperger H.M."/>
            <person name="Ryken S.A."/>
            <person name="Yost W."/>
            <person name="Jha R.K."/>
            <person name="Patterson J."/>
            <person name="Monnat R.J. Jr."/>
            <person name="Barlow S.B."/>
            <person name="Starkenburg S.R."/>
            <person name="Cattolico R.A."/>
        </authorList>
    </citation>
    <scope>NUCLEOTIDE SEQUENCE</scope>
    <source>
        <strain evidence="4">CCMP291</strain>
    </source>
</reference>
<dbReference type="PANTHER" id="PTHR11062">
    <property type="entry name" value="EXOSTOSIN HEPARAN SULFATE GLYCOSYLTRANSFERASE -RELATED"/>
    <property type="match status" value="1"/>
</dbReference>
<dbReference type="Proteomes" id="UP000037460">
    <property type="component" value="Unassembled WGS sequence"/>
</dbReference>
<accession>A0A0M0J4W3</accession>
<sequence length="200" mass="22667">MNGLAELGRKCRQKHGFLDHYSFGVRWEVYRRFHKEEGFQLRATDLKPPPPYVSLDAEMLQTIFCLCPSGTGWGMRVFHSAALGCIPVLIQRDEASAYPPVLQAFEGLLLDWDAIAVRLEPRDLPQLPMILRRLAANTTALMSKRHALAAVWTRLLWREALPLEVRLILAHAPDAFDSLMQSLALRLKYGLRGAGDAWHP</sequence>
<dbReference type="OrthoDB" id="1924787at2759"/>
<dbReference type="Pfam" id="PF03016">
    <property type="entry name" value="Exostosin_GT47"/>
    <property type="match status" value="1"/>
</dbReference>
<proteinExistence type="inferred from homology"/>
<feature type="domain" description="Exostosin GT47" evidence="2">
    <location>
        <begin position="35"/>
        <end position="134"/>
    </location>
</feature>
<keyword evidence="3" id="KW-0808">Transferase</keyword>
<organism evidence="3 4">
    <name type="scientific">Chrysochromulina tobinii</name>
    <dbReference type="NCBI Taxonomy" id="1460289"/>
    <lineage>
        <taxon>Eukaryota</taxon>
        <taxon>Haptista</taxon>
        <taxon>Haptophyta</taxon>
        <taxon>Prymnesiophyceae</taxon>
        <taxon>Prymnesiales</taxon>
        <taxon>Chrysochromulinaceae</taxon>
        <taxon>Chrysochromulina</taxon>
    </lineage>
</organism>